<protein>
    <recommendedName>
        <fullName evidence="1">ACT domain-containing protein</fullName>
    </recommendedName>
</protein>
<reference evidence="2" key="1">
    <citation type="submission" date="2018-05" db="EMBL/GenBank/DDBJ databases">
        <authorList>
            <person name="Lanie J.A."/>
            <person name="Ng W.-L."/>
            <person name="Kazmierczak K.M."/>
            <person name="Andrzejewski T.M."/>
            <person name="Davidsen T.M."/>
            <person name="Wayne K.J."/>
            <person name="Tettelin H."/>
            <person name="Glass J.I."/>
            <person name="Rusch D."/>
            <person name="Podicherti R."/>
            <person name="Tsui H.-C.T."/>
            <person name="Winkler M.E."/>
        </authorList>
    </citation>
    <scope>NUCLEOTIDE SEQUENCE</scope>
</reference>
<dbReference type="Gene3D" id="3.30.70.260">
    <property type="match status" value="1"/>
</dbReference>
<dbReference type="InterPro" id="IPR045865">
    <property type="entry name" value="ACT-like_dom_sf"/>
</dbReference>
<gene>
    <name evidence="2" type="ORF">METZ01_LOCUS320294</name>
</gene>
<dbReference type="AlphaFoldDB" id="A0A382P3K2"/>
<proteinExistence type="predicted"/>
<accession>A0A382P3K2</accession>
<dbReference type="SUPFAM" id="SSF55021">
    <property type="entry name" value="ACT-like"/>
    <property type="match status" value="1"/>
</dbReference>
<dbReference type="PROSITE" id="PS51671">
    <property type="entry name" value="ACT"/>
    <property type="match status" value="1"/>
</dbReference>
<dbReference type="EMBL" id="UINC01104358">
    <property type="protein sequence ID" value="SVC67440.1"/>
    <property type="molecule type" value="Genomic_DNA"/>
</dbReference>
<organism evidence="2">
    <name type="scientific">marine metagenome</name>
    <dbReference type="NCBI Taxonomy" id="408172"/>
    <lineage>
        <taxon>unclassified sequences</taxon>
        <taxon>metagenomes</taxon>
        <taxon>ecological metagenomes</taxon>
    </lineage>
</organism>
<feature type="domain" description="ACT" evidence="1">
    <location>
        <begin position="63"/>
        <end position="137"/>
    </location>
</feature>
<evidence type="ECO:0000313" key="2">
    <source>
        <dbReference type="EMBL" id="SVC67440.1"/>
    </source>
</evidence>
<dbReference type="InterPro" id="IPR002912">
    <property type="entry name" value="ACT_dom"/>
</dbReference>
<evidence type="ECO:0000259" key="1">
    <source>
        <dbReference type="PROSITE" id="PS51671"/>
    </source>
</evidence>
<sequence>MSDAASQTLYCGPGAGAGPTASSVLSDLIDLSRGSTPPALGFLPEAPCDLPALPVSQCQMSFYLRLRVADRPGVLSRITRILGDYEISIEALLQKDPEQGIATIVITTDRVVEERMDATIERLESSTDVLEAVIKIRIFSFGG</sequence>
<name>A0A382P3K2_9ZZZZ</name>
<dbReference type="Pfam" id="PF01842">
    <property type="entry name" value="ACT"/>
    <property type="match status" value="1"/>
</dbReference>
<dbReference type="CDD" id="cd04881">
    <property type="entry name" value="ACT_HSDH-Hom"/>
    <property type="match status" value="1"/>
</dbReference>